<comment type="caution">
    <text evidence="5">The sequence shown here is derived from an EMBL/GenBank/DDBJ whole genome shotgun (WGS) entry which is preliminary data.</text>
</comment>
<dbReference type="GO" id="GO:0003677">
    <property type="term" value="F:DNA binding"/>
    <property type="evidence" value="ECO:0007669"/>
    <property type="project" value="UniProtKB-UniRule"/>
</dbReference>
<reference evidence="5" key="1">
    <citation type="submission" date="2018-11" db="EMBL/GenBank/DDBJ databases">
        <authorList>
            <consortium name="Pathogen Informatics"/>
        </authorList>
    </citation>
    <scope>NUCLEOTIDE SEQUENCE</scope>
</reference>
<keyword evidence="1 2" id="KW-0539">Nucleus</keyword>
<evidence type="ECO:0000313" key="5">
    <source>
        <dbReference type="EMBL" id="VEL14067.1"/>
    </source>
</evidence>
<dbReference type="SUPFAM" id="SSF46689">
    <property type="entry name" value="Homeodomain-like"/>
    <property type="match status" value="1"/>
</dbReference>
<evidence type="ECO:0000313" key="6">
    <source>
        <dbReference type="Proteomes" id="UP000784294"/>
    </source>
</evidence>
<sequence>MLLLKHAFHENNITAPHSTRQVKIWFQNRRARERREVAQAGPNSLAGPLALQPSLTSNQLDGSSAANIAGHPSYSPLPQSPNRANCDPSNRRPKQAADILTSEDNVFSSSQTSQFPATLPTGRTNATTLTTLTSTTATSGSPTVRRLNDQMTSSF</sequence>
<name>A0A3S5A3J3_9PLAT</name>
<proteinExistence type="predicted"/>
<dbReference type="AlphaFoldDB" id="A0A3S5A3J3"/>
<keyword evidence="1 2" id="KW-0238">DNA-binding</keyword>
<dbReference type="EMBL" id="CAAALY010019895">
    <property type="protein sequence ID" value="VEL14067.1"/>
    <property type="molecule type" value="Genomic_DNA"/>
</dbReference>
<evidence type="ECO:0000259" key="4">
    <source>
        <dbReference type="PROSITE" id="PS50071"/>
    </source>
</evidence>
<dbReference type="Gene3D" id="1.10.10.60">
    <property type="entry name" value="Homeodomain-like"/>
    <property type="match status" value="1"/>
</dbReference>
<keyword evidence="6" id="KW-1185">Reference proteome</keyword>
<feature type="DNA-binding region" description="Homeobox" evidence="1">
    <location>
        <begin position="20"/>
        <end position="37"/>
    </location>
</feature>
<protein>
    <recommendedName>
        <fullName evidence="4">Homeobox domain-containing protein</fullName>
    </recommendedName>
</protein>
<dbReference type="Pfam" id="PF00046">
    <property type="entry name" value="Homeodomain"/>
    <property type="match status" value="1"/>
</dbReference>
<feature type="compositionally biased region" description="Polar residues" evidence="3">
    <location>
        <begin position="102"/>
        <end position="116"/>
    </location>
</feature>
<feature type="region of interest" description="Disordered" evidence="3">
    <location>
        <begin position="35"/>
        <end position="155"/>
    </location>
</feature>
<feature type="compositionally biased region" description="Polar residues" evidence="3">
    <location>
        <begin position="53"/>
        <end position="66"/>
    </location>
</feature>
<keyword evidence="1 2" id="KW-0371">Homeobox</keyword>
<dbReference type="PROSITE" id="PS50071">
    <property type="entry name" value="HOMEOBOX_2"/>
    <property type="match status" value="1"/>
</dbReference>
<organism evidence="5 6">
    <name type="scientific">Protopolystoma xenopodis</name>
    <dbReference type="NCBI Taxonomy" id="117903"/>
    <lineage>
        <taxon>Eukaryota</taxon>
        <taxon>Metazoa</taxon>
        <taxon>Spiralia</taxon>
        <taxon>Lophotrochozoa</taxon>
        <taxon>Platyhelminthes</taxon>
        <taxon>Monogenea</taxon>
        <taxon>Polyopisthocotylea</taxon>
        <taxon>Polystomatidea</taxon>
        <taxon>Polystomatidae</taxon>
        <taxon>Protopolystoma</taxon>
    </lineage>
</organism>
<dbReference type="InterPro" id="IPR009057">
    <property type="entry name" value="Homeodomain-like_sf"/>
</dbReference>
<evidence type="ECO:0000256" key="1">
    <source>
        <dbReference type="PROSITE-ProRule" id="PRU00108"/>
    </source>
</evidence>
<feature type="domain" description="Homeobox" evidence="4">
    <location>
        <begin position="18"/>
        <end position="36"/>
    </location>
</feature>
<dbReference type="Proteomes" id="UP000784294">
    <property type="component" value="Unassembled WGS sequence"/>
</dbReference>
<gene>
    <name evidence="5" type="ORF">PXEA_LOCUS7507</name>
</gene>
<feature type="non-terminal residue" evidence="5">
    <location>
        <position position="155"/>
    </location>
</feature>
<accession>A0A3S5A3J3</accession>
<dbReference type="InterPro" id="IPR001356">
    <property type="entry name" value="HD"/>
</dbReference>
<evidence type="ECO:0000256" key="3">
    <source>
        <dbReference type="SAM" id="MobiDB-lite"/>
    </source>
</evidence>
<dbReference type="GO" id="GO:0005634">
    <property type="term" value="C:nucleus"/>
    <property type="evidence" value="ECO:0007669"/>
    <property type="project" value="UniProtKB-SubCell"/>
</dbReference>
<evidence type="ECO:0000256" key="2">
    <source>
        <dbReference type="RuleBase" id="RU000682"/>
    </source>
</evidence>
<feature type="compositionally biased region" description="Low complexity" evidence="3">
    <location>
        <begin position="117"/>
        <end position="143"/>
    </location>
</feature>
<comment type="subcellular location">
    <subcellularLocation>
        <location evidence="1 2">Nucleus</location>
    </subcellularLocation>
</comment>